<accession>A0AAD9FRQ8</accession>
<name>A0AAD9FRQ8_PAPLA</name>
<sequence length="224" mass="24296">MAPPPVTIYVTSLTSQPRVRQHIELLHRSLKGLEIPYESFDLVMDEQAKTRWQRAKPPGKVVGLPGYLVGGEWVGTMEDFEQAVESGTLPSFLKQDLDLDLTSDANRSGTIAEAELEKLMREMSEGDLDKLAGEIGVDPIESKVGLINEPAIPTTTSPLQSGFTQPLSASSRKNSLAGGSGVNDKRSRVSIEEKAEVAREIMTAGTVDGLMKAVEKAEGKEKMD</sequence>
<evidence type="ECO:0000256" key="1">
    <source>
        <dbReference type="SAM" id="MobiDB-lite"/>
    </source>
</evidence>
<reference evidence="2" key="1">
    <citation type="submission" date="2023-02" db="EMBL/GenBank/DDBJ databases">
        <title>Identification and recombinant expression of a fungal hydrolase from Papiliotrema laurentii that hydrolyzes apple cutin and clears colloidal polyester polyurethane.</title>
        <authorList>
            <consortium name="DOE Joint Genome Institute"/>
            <person name="Roman V.A."/>
            <person name="Bojanowski C."/>
            <person name="Crable B.R."/>
            <person name="Wagner D.N."/>
            <person name="Hung C.S."/>
            <person name="Nadeau L.J."/>
            <person name="Schratz L."/>
            <person name="Haridas S."/>
            <person name="Pangilinan J."/>
            <person name="Lipzen A."/>
            <person name="Na H."/>
            <person name="Yan M."/>
            <person name="Ng V."/>
            <person name="Grigoriev I.V."/>
            <person name="Spatafora J.W."/>
            <person name="Barlow D."/>
            <person name="Biffinger J."/>
            <person name="Kelley-Loughnane N."/>
            <person name="Varaljay V.A."/>
            <person name="Crookes-Goodson W.J."/>
        </authorList>
    </citation>
    <scope>NUCLEOTIDE SEQUENCE</scope>
    <source>
        <strain evidence="2">5307AH</strain>
    </source>
</reference>
<dbReference type="Gene3D" id="3.40.30.10">
    <property type="entry name" value="Glutaredoxin"/>
    <property type="match status" value="1"/>
</dbReference>
<dbReference type="Pfam" id="PF04908">
    <property type="entry name" value="SH3BGR"/>
    <property type="match status" value="1"/>
</dbReference>
<proteinExistence type="predicted"/>
<feature type="compositionally biased region" description="Polar residues" evidence="1">
    <location>
        <begin position="153"/>
        <end position="174"/>
    </location>
</feature>
<dbReference type="AlphaFoldDB" id="A0AAD9FRQ8"/>
<feature type="region of interest" description="Disordered" evidence="1">
    <location>
        <begin position="151"/>
        <end position="190"/>
    </location>
</feature>
<dbReference type="PROSITE" id="PS51354">
    <property type="entry name" value="GLUTAREDOXIN_2"/>
    <property type="match status" value="1"/>
</dbReference>
<organism evidence="2 3">
    <name type="scientific">Papiliotrema laurentii</name>
    <name type="common">Cryptococcus laurentii</name>
    <dbReference type="NCBI Taxonomy" id="5418"/>
    <lineage>
        <taxon>Eukaryota</taxon>
        <taxon>Fungi</taxon>
        <taxon>Dikarya</taxon>
        <taxon>Basidiomycota</taxon>
        <taxon>Agaricomycotina</taxon>
        <taxon>Tremellomycetes</taxon>
        <taxon>Tremellales</taxon>
        <taxon>Rhynchogastremaceae</taxon>
        <taxon>Papiliotrema</taxon>
    </lineage>
</organism>
<protein>
    <submittedName>
        <fullName evidence="2">Uncharacterized protein</fullName>
    </submittedName>
</protein>
<dbReference type="Proteomes" id="UP001182556">
    <property type="component" value="Unassembled WGS sequence"/>
</dbReference>
<evidence type="ECO:0000313" key="3">
    <source>
        <dbReference type="Proteomes" id="UP001182556"/>
    </source>
</evidence>
<dbReference type="SUPFAM" id="SSF52833">
    <property type="entry name" value="Thioredoxin-like"/>
    <property type="match status" value="1"/>
</dbReference>
<dbReference type="PROSITE" id="PS00018">
    <property type="entry name" value="EF_HAND_1"/>
    <property type="match status" value="1"/>
</dbReference>
<gene>
    <name evidence="2" type="ORF">DB88DRAFT_487534</name>
</gene>
<evidence type="ECO:0000313" key="2">
    <source>
        <dbReference type="EMBL" id="KAK1924986.1"/>
    </source>
</evidence>
<dbReference type="InterPro" id="IPR018247">
    <property type="entry name" value="EF_Hand_1_Ca_BS"/>
</dbReference>
<dbReference type="InterPro" id="IPR006993">
    <property type="entry name" value="Glut_rich_SH3-bd"/>
</dbReference>
<comment type="caution">
    <text evidence="2">The sequence shown here is derived from an EMBL/GenBank/DDBJ whole genome shotgun (WGS) entry which is preliminary data.</text>
</comment>
<dbReference type="InterPro" id="IPR036249">
    <property type="entry name" value="Thioredoxin-like_sf"/>
</dbReference>
<keyword evidence="3" id="KW-1185">Reference proteome</keyword>
<dbReference type="EMBL" id="JAODAN010000004">
    <property type="protein sequence ID" value="KAK1924986.1"/>
    <property type="molecule type" value="Genomic_DNA"/>
</dbReference>